<keyword evidence="3 6" id="KW-0812">Transmembrane</keyword>
<sequence length="529" mass="56368">MGEAISPSDCGALQSMPTESDHLNAIGWTCIDSIKAPDVQEHAAQRITTRAPILVPSEMDISEVHDLEEDRDQKDDDEKDNHELAVKRTQTTNHDGVFGEITEEGPNYRNVGFIGTAVLMAKSQIGLGILSIPSAFNALGMVPGVICLLVISGITTWSGYVIGTFKLNHREVYGIDDAAGLIAGPIARWFLGAVFCVYWIFVSASGILGLSIGLNAVSTHGICTAGFAAIAAILGFSGSSIRTLGHITWLAWVGLPCILVAIMVVTIAVGVQDRPAAAPKTTLPWHSDFKLFGSPSFAEGIAGICNILFAFSGTPGFFAIVSEMRNPRQYAQALLVCQAGVTSIYLVIACVVYYYCGSYVASPALGSAGGLVKSISYGFAIPGLIVTSTIVTHIPAKYIFVRLLRGSRHLNRNTPTHWICWLSCTGGITIIAYIISSTIPGFDALTSLIGALLGTILCFQPYGCMWIYDNWARGRHSSKSWLPMVCFSIFVIVIGSFLTVAGTYGTVLGVIVASGELSPFTCADNSNST</sequence>
<feature type="transmembrane region" description="Helical" evidence="6">
    <location>
        <begin position="249"/>
        <end position="271"/>
    </location>
</feature>
<comment type="caution">
    <text evidence="8">The sequence shown here is derived from an EMBL/GenBank/DDBJ whole genome shotgun (WGS) entry which is preliminary data.</text>
</comment>
<feature type="transmembrane region" description="Helical" evidence="6">
    <location>
        <begin position="480"/>
        <end position="504"/>
    </location>
</feature>
<evidence type="ECO:0000256" key="2">
    <source>
        <dbReference type="ARBA" id="ARBA00008066"/>
    </source>
</evidence>
<protein>
    <recommendedName>
        <fullName evidence="7">Amino acid transporter transmembrane domain-containing protein</fullName>
    </recommendedName>
</protein>
<dbReference type="PANTHER" id="PTHR22950">
    <property type="entry name" value="AMINO ACID TRANSPORTER"/>
    <property type="match status" value="1"/>
</dbReference>
<organism evidence="8 9">
    <name type="scientific">Penicillium canescens</name>
    <dbReference type="NCBI Taxonomy" id="5083"/>
    <lineage>
        <taxon>Eukaryota</taxon>
        <taxon>Fungi</taxon>
        <taxon>Dikarya</taxon>
        <taxon>Ascomycota</taxon>
        <taxon>Pezizomycotina</taxon>
        <taxon>Eurotiomycetes</taxon>
        <taxon>Eurotiomycetidae</taxon>
        <taxon>Eurotiales</taxon>
        <taxon>Aspergillaceae</taxon>
        <taxon>Penicillium</taxon>
    </lineage>
</organism>
<keyword evidence="9" id="KW-1185">Reference proteome</keyword>
<dbReference type="Pfam" id="PF01490">
    <property type="entry name" value="Aa_trans"/>
    <property type="match status" value="1"/>
</dbReference>
<dbReference type="InterPro" id="IPR013057">
    <property type="entry name" value="AA_transpt_TM"/>
</dbReference>
<evidence type="ECO:0000259" key="7">
    <source>
        <dbReference type="Pfam" id="PF01490"/>
    </source>
</evidence>
<evidence type="ECO:0000256" key="5">
    <source>
        <dbReference type="ARBA" id="ARBA00023136"/>
    </source>
</evidence>
<comment type="similarity">
    <text evidence="2">Belongs to the amino acid/polyamine transporter 2 family.</text>
</comment>
<feature type="transmembrane region" description="Helical" evidence="6">
    <location>
        <begin position="448"/>
        <end position="468"/>
    </location>
</feature>
<feature type="transmembrane region" description="Helical" evidence="6">
    <location>
        <begin position="375"/>
        <end position="396"/>
    </location>
</feature>
<comment type="subcellular location">
    <subcellularLocation>
        <location evidence="1">Membrane</location>
        <topology evidence="1">Multi-pass membrane protein</topology>
    </subcellularLocation>
</comment>
<dbReference type="GO" id="GO:0016020">
    <property type="term" value="C:membrane"/>
    <property type="evidence" value="ECO:0007669"/>
    <property type="project" value="UniProtKB-SubCell"/>
</dbReference>
<feature type="domain" description="Amino acid transporter transmembrane" evidence="7">
    <location>
        <begin position="114"/>
        <end position="507"/>
    </location>
</feature>
<evidence type="ECO:0000256" key="4">
    <source>
        <dbReference type="ARBA" id="ARBA00022989"/>
    </source>
</evidence>
<feature type="transmembrane region" description="Helical" evidence="6">
    <location>
        <begin position="333"/>
        <end position="355"/>
    </location>
</feature>
<evidence type="ECO:0000313" key="8">
    <source>
        <dbReference type="EMBL" id="KAJ6056896.1"/>
    </source>
</evidence>
<reference evidence="8" key="1">
    <citation type="journal article" date="2023" name="IMA Fungus">
        <title>Comparative genomic study of the Penicillium genus elucidates a diverse pangenome and 15 lateral gene transfer events.</title>
        <authorList>
            <person name="Petersen C."/>
            <person name="Sorensen T."/>
            <person name="Nielsen M.R."/>
            <person name="Sondergaard T.E."/>
            <person name="Sorensen J.L."/>
            <person name="Fitzpatrick D.A."/>
            <person name="Frisvad J.C."/>
            <person name="Nielsen K.L."/>
        </authorList>
    </citation>
    <scope>NUCLEOTIDE SEQUENCE</scope>
    <source>
        <strain evidence="8">IBT 15450</strain>
    </source>
</reference>
<proteinExistence type="inferred from homology"/>
<evidence type="ECO:0000256" key="3">
    <source>
        <dbReference type="ARBA" id="ARBA00022692"/>
    </source>
</evidence>
<gene>
    <name evidence="8" type="ORF">N7460_000170</name>
</gene>
<accession>A0AAD6IM53</accession>
<dbReference type="EMBL" id="JAQJZL010000001">
    <property type="protein sequence ID" value="KAJ6056896.1"/>
    <property type="molecule type" value="Genomic_DNA"/>
</dbReference>
<feature type="transmembrane region" description="Helical" evidence="6">
    <location>
        <begin position="111"/>
        <end position="132"/>
    </location>
</feature>
<dbReference type="Gene3D" id="1.20.1740.10">
    <property type="entry name" value="Amino acid/polyamine transporter I"/>
    <property type="match status" value="1"/>
</dbReference>
<dbReference type="AlphaFoldDB" id="A0AAD6IM53"/>
<evidence type="ECO:0000313" key="9">
    <source>
        <dbReference type="Proteomes" id="UP001219568"/>
    </source>
</evidence>
<feature type="transmembrane region" description="Helical" evidence="6">
    <location>
        <begin position="300"/>
        <end position="321"/>
    </location>
</feature>
<feature type="transmembrane region" description="Helical" evidence="6">
    <location>
        <begin position="138"/>
        <end position="162"/>
    </location>
</feature>
<keyword evidence="5 6" id="KW-0472">Membrane</keyword>
<dbReference type="PANTHER" id="PTHR22950:SF683">
    <property type="entry name" value="AMINO ACID TRANSPORTER (EUROFUNG)"/>
    <property type="match status" value="1"/>
</dbReference>
<name>A0AAD6IM53_PENCN</name>
<keyword evidence="4 6" id="KW-1133">Transmembrane helix</keyword>
<feature type="transmembrane region" description="Helical" evidence="6">
    <location>
        <begin position="189"/>
        <end position="212"/>
    </location>
</feature>
<feature type="transmembrane region" description="Helical" evidence="6">
    <location>
        <begin position="417"/>
        <end position="436"/>
    </location>
</feature>
<reference evidence="8" key="2">
    <citation type="submission" date="2023-01" db="EMBL/GenBank/DDBJ databases">
        <authorList>
            <person name="Petersen C."/>
        </authorList>
    </citation>
    <scope>NUCLEOTIDE SEQUENCE</scope>
    <source>
        <strain evidence="8">IBT 15450</strain>
    </source>
</reference>
<evidence type="ECO:0000256" key="6">
    <source>
        <dbReference type="SAM" id="Phobius"/>
    </source>
</evidence>
<dbReference type="GO" id="GO:0015179">
    <property type="term" value="F:L-amino acid transmembrane transporter activity"/>
    <property type="evidence" value="ECO:0007669"/>
    <property type="project" value="TreeGrafter"/>
</dbReference>
<feature type="transmembrane region" description="Helical" evidence="6">
    <location>
        <begin position="218"/>
        <end position="237"/>
    </location>
</feature>
<dbReference type="Proteomes" id="UP001219568">
    <property type="component" value="Unassembled WGS sequence"/>
</dbReference>
<evidence type="ECO:0000256" key="1">
    <source>
        <dbReference type="ARBA" id="ARBA00004141"/>
    </source>
</evidence>